<dbReference type="EMBL" id="SRSC01000004">
    <property type="protein sequence ID" value="TGU70650.1"/>
    <property type="molecule type" value="Genomic_DNA"/>
</dbReference>
<evidence type="ECO:0008006" key="4">
    <source>
        <dbReference type="Google" id="ProtNLM"/>
    </source>
</evidence>
<evidence type="ECO:0000256" key="1">
    <source>
        <dbReference type="SAM" id="SignalP"/>
    </source>
</evidence>
<keyword evidence="3" id="KW-1185">Reference proteome</keyword>
<dbReference type="Proteomes" id="UP000306416">
    <property type="component" value="Unassembled WGS sequence"/>
</dbReference>
<dbReference type="AlphaFoldDB" id="A0A4S1CCB5"/>
<evidence type="ECO:0000313" key="2">
    <source>
        <dbReference type="EMBL" id="TGU70650.1"/>
    </source>
</evidence>
<comment type="caution">
    <text evidence="2">The sequence shown here is derived from an EMBL/GenBank/DDBJ whole genome shotgun (WGS) entry which is preliminary data.</text>
</comment>
<feature type="chain" id="PRO_5020557173" description="Lipoprotein" evidence="1">
    <location>
        <begin position="24"/>
        <end position="191"/>
    </location>
</feature>
<keyword evidence="1" id="KW-0732">Signal</keyword>
<feature type="signal peptide" evidence="1">
    <location>
        <begin position="1"/>
        <end position="23"/>
    </location>
</feature>
<name>A0A4S1CCB5_9BACT</name>
<dbReference type="PROSITE" id="PS51257">
    <property type="entry name" value="PROKAR_LIPOPROTEIN"/>
    <property type="match status" value="1"/>
</dbReference>
<gene>
    <name evidence="2" type="ORF">E4633_16740</name>
</gene>
<reference evidence="2 3" key="1">
    <citation type="submission" date="2019-04" db="EMBL/GenBank/DDBJ databases">
        <title>Geobacter oryzae sp. nov., ferric-reducing bacteria isolated from paddy soil.</title>
        <authorList>
            <person name="Xu Z."/>
            <person name="Masuda Y."/>
            <person name="Itoh H."/>
            <person name="Senoo K."/>
        </authorList>
    </citation>
    <scope>NUCLEOTIDE SEQUENCE [LARGE SCALE GENOMIC DNA]</scope>
    <source>
        <strain evidence="2 3">Red111</strain>
    </source>
</reference>
<organism evidence="2 3">
    <name type="scientific">Geomonas terrae</name>
    <dbReference type="NCBI Taxonomy" id="2562681"/>
    <lineage>
        <taxon>Bacteria</taxon>
        <taxon>Pseudomonadati</taxon>
        <taxon>Thermodesulfobacteriota</taxon>
        <taxon>Desulfuromonadia</taxon>
        <taxon>Geobacterales</taxon>
        <taxon>Geobacteraceae</taxon>
        <taxon>Geomonas</taxon>
    </lineage>
</organism>
<evidence type="ECO:0000313" key="3">
    <source>
        <dbReference type="Proteomes" id="UP000306416"/>
    </source>
</evidence>
<dbReference type="RefSeq" id="WP_135871870.1">
    <property type="nucleotide sequence ID" value="NZ_SRSC01000004.1"/>
</dbReference>
<proteinExistence type="predicted"/>
<protein>
    <recommendedName>
        <fullName evidence="4">Lipoprotein</fullName>
    </recommendedName>
</protein>
<accession>A0A4S1CCB5</accession>
<sequence length="191" mass="19900">MFKRFALLFCNACLVAVLSSCGAGDLGGGVGEFTTVNATATALTSRLESDIVKGNNCSDSVSTGGTVVTDSVNVAFASKALYTTGALDLVISKITIHYTPVNSATTPPIPDSYVNISQTVVPGDTPTIPVAVLTDAQKIALMERTTLPMTLCSSSVFEYWVDIVFDVSEVGGKGETHPVTAKMNLAVADRI</sequence>